<dbReference type="InterPro" id="IPR052609">
    <property type="entry name" value="Ribosome_Biogenesis_Reg"/>
</dbReference>
<dbReference type="PANTHER" id="PTHR15682">
    <property type="entry name" value="UNHEALTHY RIBOSOME BIOGENESIS PROTEIN 2 HOMOLOG"/>
    <property type="match status" value="1"/>
</dbReference>
<feature type="compositionally biased region" description="Basic residues" evidence="1">
    <location>
        <begin position="523"/>
        <end position="533"/>
    </location>
</feature>
<dbReference type="Proteomes" id="UP001255856">
    <property type="component" value="Unassembled WGS sequence"/>
</dbReference>
<comment type="caution">
    <text evidence="2">The sequence shown here is derived from an EMBL/GenBank/DDBJ whole genome shotgun (WGS) entry which is preliminary data.</text>
</comment>
<evidence type="ECO:0000313" key="3">
    <source>
        <dbReference type="Proteomes" id="UP001255856"/>
    </source>
</evidence>
<feature type="compositionally biased region" description="Gly residues" evidence="1">
    <location>
        <begin position="748"/>
        <end position="763"/>
    </location>
</feature>
<dbReference type="PANTHER" id="PTHR15682:SF2">
    <property type="entry name" value="UNHEALTHY RIBOSOME BIOGENESIS PROTEIN 2 HOMOLOG"/>
    <property type="match status" value="1"/>
</dbReference>
<proteinExistence type="predicted"/>
<dbReference type="GO" id="GO:0005730">
    <property type="term" value="C:nucleolus"/>
    <property type="evidence" value="ECO:0007669"/>
    <property type="project" value="TreeGrafter"/>
</dbReference>
<dbReference type="EMBL" id="JASFZW010000001">
    <property type="protein sequence ID" value="KAK2080804.1"/>
    <property type="molecule type" value="Genomic_DNA"/>
</dbReference>
<sequence length="1507" mass="158910">MTALQPPQRLAAEVFDKATAEGVPALVAYSALSALFSAVIPKQQAPGAPWMWRMVLRIMELDVTPPTHHLPFGLPNLMARDLREGALLLPEADALTHCLATKFKAHYFPVLSSIVDLAMAVMEEKYLLRKRRREAAQDASERGESRHRDRPGRTELASYLSTFELLKINVLAAQPDNRTLATLTPMLPPLALLAFHEEVQDTRDKEGQALARELIQRLLMDPGVLRQFTCWAAQQATGSGFGELLGNLEVPYREGKVAEGFHRLAGALGWLLDEAPGIEIQFFPWLLQSYAAACREEERVRLKAAANKERRWQGDVEEKTEWTAAHEGVVLYAALVGLLWPRGSRALTGVAELTEALGRGIYRPNEDRSGQHRTLLAALHSAAINRVLDEGAEAAAPAARRGLMRVLKALYRVELRACTQRLFDGAALAIAVQQTAAEEAVRRAAEDALGALADGFGETRRLDELLQTLLFGERPLAPAAERSLPLALLERLREALPAAPAGQGPALVAALGEAVRAAPRGGPPRRLRGHGRLPGRAAPGARGDAAALATALRAYLALLALHARCAALHPGIATLPGQDPRDAGRLPALFGAVPGADASRWSLAALLGAAERAGPASPLTAAATEALAHWLRLTHEHTLYASTICVVSEQPESDGMISQHATAPPPELVAGADSLASAAAFGDGPLRAALAAADVVRAWVGAPAATRYVTAILRAALDGGHACHAAARRARRRPAVRASDAGRQPGAGLCGGPAHGRGRGAGAGPAESKVYAPLLDGVRAPSEGWGRCWRGPWRGELPPVGGPAGGRLLGLLMKLPLLPPSAVPCAMAVTLALTSDRLLRPEPQKAGQASSIDEPPREDPRLTNVLTRVRSWATIAPGALGALHWRTWMGALLAAVAARPGAPTALAAAADLCEAAVAAELLSPDSSGSIAETLTSLLPKTRAPALGQLLLLQGALRASLAALDASEDPLERYQDVYLAPAAKKRKCTQGPVADLLALLVECGADAARRLGASEPAFGAEERAHAAVTVALAVRLALHSAPITQSSVAVKQVNALLSALPGALAAGLLTPGNENKSALVSALADAAATATAHAKAPEAAHAASTLALLLFGLERDLQGVAADPFQTPVPVQRPRYPEVANTFPTAAEPGRRALLNGLSAFLHASSGFVTHSAVPATVRLLREAAGHDNKAPSRLVIAELALAVVGAAVPRSLGIRLGEELLSALCLAVERAALPVGDVERPVAPQTWIRACAGIFFLASKDAIPDEGAALAAEDAEESKVQIDLGDVRSLKVWALTQCSQLWALEALSLKSRGRALELGPGSQTLHALLAALDGPRSLLRAAHGCKEPERRRFAGRCCAAVIAGVADAITATIRRHAPATPTLIPLIVLALRRTLACAASLCLAKERLSQLLADFIALVESEPAYDSWMLMGLTEADGLPAEPVRSTTAGMAMREGAFAIYGACTPDELQFVFYLLGSRQGNILERREALAQLRRDFQQQHQYSGKI</sequence>
<accession>A0AAD9MIX7</accession>
<feature type="region of interest" description="Disordered" evidence="1">
    <location>
        <begin position="840"/>
        <end position="861"/>
    </location>
</feature>
<organism evidence="2 3">
    <name type="scientific">Prototheca wickerhamii</name>
    <dbReference type="NCBI Taxonomy" id="3111"/>
    <lineage>
        <taxon>Eukaryota</taxon>
        <taxon>Viridiplantae</taxon>
        <taxon>Chlorophyta</taxon>
        <taxon>core chlorophytes</taxon>
        <taxon>Trebouxiophyceae</taxon>
        <taxon>Chlorellales</taxon>
        <taxon>Chlorellaceae</taxon>
        <taxon>Prototheca</taxon>
    </lineage>
</organism>
<feature type="region of interest" description="Disordered" evidence="1">
    <location>
        <begin position="519"/>
        <end position="540"/>
    </location>
</feature>
<dbReference type="GO" id="GO:0042254">
    <property type="term" value="P:ribosome biogenesis"/>
    <property type="evidence" value="ECO:0007669"/>
    <property type="project" value="TreeGrafter"/>
</dbReference>
<evidence type="ECO:0000256" key="1">
    <source>
        <dbReference type="SAM" id="MobiDB-lite"/>
    </source>
</evidence>
<evidence type="ECO:0000313" key="2">
    <source>
        <dbReference type="EMBL" id="KAK2080804.1"/>
    </source>
</evidence>
<name>A0AAD9MIX7_PROWI</name>
<keyword evidence="3" id="KW-1185">Reference proteome</keyword>
<gene>
    <name evidence="2" type="ORF">QBZ16_000658</name>
</gene>
<protein>
    <submittedName>
        <fullName evidence="2">Uncharacterized protein</fullName>
    </submittedName>
</protein>
<feature type="region of interest" description="Disordered" evidence="1">
    <location>
        <begin position="728"/>
        <end position="764"/>
    </location>
</feature>
<reference evidence="2" key="1">
    <citation type="submission" date="2021-01" db="EMBL/GenBank/DDBJ databases">
        <authorList>
            <person name="Eckstrom K.M.E."/>
        </authorList>
    </citation>
    <scope>NUCLEOTIDE SEQUENCE</scope>
    <source>
        <strain evidence="2">UVCC 0001</strain>
    </source>
</reference>